<dbReference type="GO" id="GO:0006886">
    <property type="term" value="P:intracellular protein transport"/>
    <property type="evidence" value="ECO:0007669"/>
    <property type="project" value="InterPro"/>
</dbReference>
<dbReference type="SUPFAM" id="SSF51905">
    <property type="entry name" value="FAD/NAD(P)-binding domain"/>
    <property type="match status" value="1"/>
</dbReference>
<comment type="caution">
    <text evidence="5">The sequence shown here is derived from an EMBL/GenBank/DDBJ whole genome shotgun (WGS) entry which is preliminary data.</text>
</comment>
<evidence type="ECO:0000256" key="4">
    <source>
        <dbReference type="ARBA" id="ARBA00022490"/>
    </source>
</evidence>
<dbReference type="PRINTS" id="PR00891">
    <property type="entry name" value="RABGDIREP"/>
</dbReference>
<dbReference type="Gene3D" id="1.10.405.10">
    <property type="entry name" value="Guanine Nucleotide Dissociation Inhibitor, domain 1"/>
    <property type="match status" value="1"/>
</dbReference>
<dbReference type="PANTHER" id="PTHR11787:SF4">
    <property type="entry name" value="CHM, RAB ESCORT PROTEIN 1"/>
    <property type="match status" value="1"/>
</dbReference>
<dbReference type="Pfam" id="PF00996">
    <property type="entry name" value="GDI"/>
    <property type="match status" value="2"/>
</dbReference>
<dbReference type="GO" id="GO:0005968">
    <property type="term" value="C:Rab-protein geranylgeranyltransferase complex"/>
    <property type="evidence" value="ECO:0007669"/>
    <property type="project" value="InterPro"/>
</dbReference>
<proteinExistence type="inferred from homology"/>
<dbReference type="PIRSF" id="PIRSF016550">
    <property type="entry name" value="Rab_ger_ger_transf_A_euk"/>
    <property type="match status" value="1"/>
</dbReference>
<dbReference type="InterPro" id="IPR036188">
    <property type="entry name" value="FAD/NAD-bd_sf"/>
</dbReference>
<keyword evidence="4" id="KW-0963">Cytoplasm</keyword>
<evidence type="ECO:0000313" key="5">
    <source>
        <dbReference type="EMBL" id="CAB3401634.1"/>
    </source>
</evidence>
<gene>
    <name evidence="5" type="ORF">CBOVIS_LOCUS4357</name>
</gene>
<accession>A0A8S1EQI3</accession>
<comment type="subcellular location">
    <subcellularLocation>
        <location evidence="1">Cytoplasm</location>
    </subcellularLocation>
</comment>
<dbReference type="InterPro" id="IPR018203">
    <property type="entry name" value="GDP_dissociation_inhibitor"/>
</dbReference>
<dbReference type="Gene3D" id="3.50.50.60">
    <property type="entry name" value="FAD/NAD(P)-binding domain"/>
    <property type="match status" value="1"/>
</dbReference>
<evidence type="ECO:0008006" key="7">
    <source>
        <dbReference type="Google" id="ProtNLM"/>
    </source>
</evidence>
<dbReference type="AlphaFoldDB" id="A0A8S1EQI3"/>
<dbReference type="FunFam" id="1.10.405.10:FF:000003">
    <property type="entry name" value="Rab proteins geranylgeranyltransferase component A"/>
    <property type="match status" value="1"/>
</dbReference>
<keyword evidence="6" id="KW-1185">Reference proteome</keyword>
<dbReference type="OrthoDB" id="1923006at2759"/>
<keyword evidence="3" id="KW-0343">GTPase activation</keyword>
<evidence type="ECO:0000256" key="2">
    <source>
        <dbReference type="ARBA" id="ARBA00005593"/>
    </source>
</evidence>
<reference evidence="5 6" key="1">
    <citation type="submission" date="2020-04" db="EMBL/GenBank/DDBJ databases">
        <authorList>
            <person name="Laetsch R D."/>
            <person name="Stevens L."/>
            <person name="Kumar S."/>
            <person name="Blaxter L. M."/>
        </authorList>
    </citation>
    <scope>NUCLEOTIDE SEQUENCE [LARGE SCALE GENOMIC DNA]</scope>
</reference>
<dbReference type="InterPro" id="IPR000806">
    <property type="entry name" value="RabGDI"/>
</dbReference>
<dbReference type="GO" id="GO:0007264">
    <property type="term" value="P:small GTPase-mediated signal transduction"/>
    <property type="evidence" value="ECO:0007669"/>
    <property type="project" value="InterPro"/>
</dbReference>
<dbReference type="GO" id="GO:0005093">
    <property type="term" value="F:Rab GDP-dissociation inhibitor activity"/>
    <property type="evidence" value="ECO:0007669"/>
    <property type="project" value="InterPro"/>
</dbReference>
<protein>
    <recommendedName>
        <fullName evidence="7">Rab proteins geranylgeranyltransferase component A</fullName>
    </recommendedName>
</protein>
<dbReference type="GO" id="GO:0005096">
    <property type="term" value="F:GTPase activator activity"/>
    <property type="evidence" value="ECO:0007669"/>
    <property type="project" value="UniProtKB-KW"/>
</dbReference>
<dbReference type="Proteomes" id="UP000494206">
    <property type="component" value="Unassembled WGS sequence"/>
</dbReference>
<comment type="similarity">
    <text evidence="2">Belongs to the Rab GDI family.</text>
</comment>
<dbReference type="GO" id="GO:0005829">
    <property type="term" value="C:cytosol"/>
    <property type="evidence" value="ECO:0007669"/>
    <property type="project" value="TreeGrafter"/>
</dbReference>
<dbReference type="Gene3D" id="3.30.519.10">
    <property type="entry name" value="Guanine Nucleotide Dissociation Inhibitor, domain 2"/>
    <property type="match status" value="1"/>
</dbReference>
<dbReference type="GO" id="GO:0016192">
    <property type="term" value="P:vesicle-mediated transport"/>
    <property type="evidence" value="ECO:0007669"/>
    <property type="project" value="TreeGrafter"/>
</dbReference>
<organism evidence="5 6">
    <name type="scientific">Caenorhabditis bovis</name>
    <dbReference type="NCBI Taxonomy" id="2654633"/>
    <lineage>
        <taxon>Eukaryota</taxon>
        <taxon>Metazoa</taxon>
        <taxon>Ecdysozoa</taxon>
        <taxon>Nematoda</taxon>
        <taxon>Chromadorea</taxon>
        <taxon>Rhabditida</taxon>
        <taxon>Rhabditina</taxon>
        <taxon>Rhabditomorpha</taxon>
        <taxon>Rhabditoidea</taxon>
        <taxon>Rhabditidae</taxon>
        <taxon>Peloderinae</taxon>
        <taxon>Caenorhabditis</taxon>
    </lineage>
</organism>
<evidence type="ECO:0000313" key="6">
    <source>
        <dbReference type="Proteomes" id="UP000494206"/>
    </source>
</evidence>
<dbReference type="EMBL" id="CADEPM010000003">
    <property type="protein sequence ID" value="CAB3401634.1"/>
    <property type="molecule type" value="Genomic_DNA"/>
</dbReference>
<dbReference type="GO" id="GO:0005634">
    <property type="term" value="C:nucleus"/>
    <property type="evidence" value="ECO:0007669"/>
    <property type="project" value="TreeGrafter"/>
</dbReference>
<name>A0A8S1EQI3_9PELO</name>
<evidence type="ECO:0000256" key="1">
    <source>
        <dbReference type="ARBA" id="ARBA00004496"/>
    </source>
</evidence>
<dbReference type="PRINTS" id="PR00892">
    <property type="entry name" value="RABGDI"/>
</dbReference>
<sequence>MEERLPEKVDVVILGTGLPEAILAAACARSGLSVLHLDRNEYYGAEWSSFNMSSISDFMQTTSKSSSSREAAPDEMKLGDRPMFSDIQCEWIDKNMEETLKKDYRKFSIDILPKVLLSKGAMVQTLCDSQVSQYAEFKLVDRQLCPTLAENEQIDMNKVPCSKGEIFTSTVLSMMEKRALMKFITFCTQWRNKDEAEGRELLKEYDGKSFDEFLTSMDVGEKLKTFIINTIGILEPRPSTIEGMKASCEFMDSVGHFGASPFLYPLYGCGELAQCFCRLAAVFGSLYCLGRPVQSLIVEEGKVAGVVADDQTIRCDRVIMSPRYVPEQFEVTSEKFIDRIVYVIGESVLPEEKEHISLINLAALRPEARISRVIEAGFEACTAPKGYYLMHITGSCDDSPIGVEQIARQILQQKNIEPIWRLAFRMRVVEFERENLAPNLSVSPSLDDDIHYSAVIEKCKKLFCEIWPDRDFLPRSIRVETEDDDDQEHETPVDQ</sequence>
<evidence type="ECO:0000256" key="3">
    <source>
        <dbReference type="ARBA" id="ARBA00022468"/>
    </source>
</evidence>
<dbReference type="PANTHER" id="PTHR11787">
    <property type="entry name" value="RAB GDP-DISSOCIATION INHIBITOR"/>
    <property type="match status" value="1"/>
</dbReference>
<dbReference type="InterPro" id="IPR001738">
    <property type="entry name" value="Rab_escort"/>
</dbReference>